<evidence type="ECO:0000256" key="1">
    <source>
        <dbReference type="ARBA" id="ARBA00010062"/>
    </source>
</evidence>
<keyword evidence="2" id="KW-0813">Transport</keyword>
<dbReference type="PANTHER" id="PTHR30483:SF6">
    <property type="entry name" value="PERIPLASMIC BINDING PROTEIN OF ABC TRANSPORTER FOR NATURAL AMINO ACIDS"/>
    <property type="match status" value="1"/>
</dbReference>
<feature type="chain" id="PRO_5047456798" evidence="5">
    <location>
        <begin position="26"/>
        <end position="380"/>
    </location>
</feature>
<evidence type="ECO:0000256" key="3">
    <source>
        <dbReference type="ARBA" id="ARBA00022729"/>
    </source>
</evidence>
<accession>A0ABU8L6S6</accession>
<sequence>MTVQTSIRIAAALAALALGTQLAIADPIMIGLSSPQTGGAAYLGQHQRWGAELAVEEINAAGGTIGQQLQLSVQDNQCNPTQGAASAEQLISVGKVSAIVGALCSSATLSIMPIIEKARIPLVVETSTSPKITELAGVGGNKWTFRINPSDQELAIGLARYLIADGKIKKVAFAGEDTDYGRGGHAALKTVLEKNGVEVGNGDFFGRDTQDFSAFLARMGSDNPDAIAVYLNGADELNFLRQYRASGLTIPLTGRVEFSELQEGVVESGAINGATSVFPYSEQITVGDNTAFVERFRKKFGEVPNAQSYEGYTAIRLIADAIDRAKSAEPGKIRDALEGASFKATLGDVLKFDDHHQAHPSAVILQIDNSKVVVKGLFNT</sequence>
<evidence type="ECO:0000256" key="2">
    <source>
        <dbReference type="ARBA" id="ARBA00022448"/>
    </source>
</evidence>
<evidence type="ECO:0000259" key="6">
    <source>
        <dbReference type="Pfam" id="PF13458"/>
    </source>
</evidence>
<reference evidence="7 8" key="1">
    <citation type="submission" date="2022-12" db="EMBL/GenBank/DDBJ databases">
        <authorList>
            <person name="Muema E."/>
        </authorList>
    </citation>
    <scope>NUCLEOTIDE SEQUENCE [LARGE SCALE GENOMIC DNA]</scope>
    <source>
        <strain evidence="8">1326</strain>
    </source>
</reference>
<dbReference type="InterPro" id="IPR028081">
    <property type="entry name" value="Leu-bd"/>
</dbReference>
<evidence type="ECO:0000256" key="5">
    <source>
        <dbReference type="SAM" id="SignalP"/>
    </source>
</evidence>
<evidence type="ECO:0000313" key="8">
    <source>
        <dbReference type="Proteomes" id="UP001387293"/>
    </source>
</evidence>
<gene>
    <name evidence="7" type="ORF">O7A60_29800</name>
</gene>
<dbReference type="InterPro" id="IPR028082">
    <property type="entry name" value="Peripla_BP_I"/>
</dbReference>
<feature type="domain" description="Leucine-binding protein" evidence="6">
    <location>
        <begin position="27"/>
        <end position="369"/>
    </location>
</feature>
<comment type="caution">
    <text evidence="7">The sequence shown here is derived from an EMBL/GenBank/DDBJ whole genome shotgun (WGS) entry which is preliminary data.</text>
</comment>
<organism evidence="7 8">
    <name type="scientific">Mesorhizobium salmacidum</name>
    <dbReference type="NCBI Taxonomy" id="3015171"/>
    <lineage>
        <taxon>Bacteria</taxon>
        <taxon>Pseudomonadati</taxon>
        <taxon>Pseudomonadota</taxon>
        <taxon>Alphaproteobacteria</taxon>
        <taxon>Hyphomicrobiales</taxon>
        <taxon>Phyllobacteriaceae</taxon>
        <taxon>Mesorhizobium</taxon>
    </lineage>
</organism>
<evidence type="ECO:0000256" key="4">
    <source>
        <dbReference type="ARBA" id="ARBA00022970"/>
    </source>
</evidence>
<feature type="signal peptide" evidence="5">
    <location>
        <begin position="1"/>
        <end position="25"/>
    </location>
</feature>
<evidence type="ECO:0000313" key="7">
    <source>
        <dbReference type="EMBL" id="MEI9412908.1"/>
    </source>
</evidence>
<dbReference type="SUPFAM" id="SSF53822">
    <property type="entry name" value="Periplasmic binding protein-like I"/>
    <property type="match status" value="1"/>
</dbReference>
<name>A0ABU8L6S6_9HYPH</name>
<dbReference type="PANTHER" id="PTHR30483">
    <property type="entry name" value="LEUCINE-SPECIFIC-BINDING PROTEIN"/>
    <property type="match status" value="1"/>
</dbReference>
<dbReference type="EMBL" id="JAPYKS010000042">
    <property type="protein sequence ID" value="MEI9412908.1"/>
    <property type="molecule type" value="Genomic_DNA"/>
</dbReference>
<protein>
    <submittedName>
        <fullName evidence="7">ABC transporter substrate-binding protein</fullName>
    </submittedName>
</protein>
<dbReference type="CDD" id="cd19980">
    <property type="entry name" value="PBP1_ABC_ligand_binding-like"/>
    <property type="match status" value="1"/>
</dbReference>
<dbReference type="RefSeq" id="WP_337109255.1">
    <property type="nucleotide sequence ID" value="NZ_JAPYKS010000042.1"/>
</dbReference>
<keyword evidence="8" id="KW-1185">Reference proteome</keyword>
<dbReference type="InterPro" id="IPR000709">
    <property type="entry name" value="Leu_Ile_Val-bd"/>
</dbReference>
<comment type="similarity">
    <text evidence="1">Belongs to the leucine-binding protein family.</text>
</comment>
<dbReference type="Pfam" id="PF13458">
    <property type="entry name" value="Peripla_BP_6"/>
    <property type="match status" value="1"/>
</dbReference>
<dbReference type="InterPro" id="IPR051010">
    <property type="entry name" value="BCAA_transport"/>
</dbReference>
<keyword evidence="4" id="KW-0029">Amino-acid transport</keyword>
<dbReference type="Gene3D" id="3.40.50.2300">
    <property type="match status" value="2"/>
</dbReference>
<proteinExistence type="inferred from homology"/>
<dbReference type="PRINTS" id="PR00337">
    <property type="entry name" value="LEUILEVALBP"/>
</dbReference>
<keyword evidence="3 5" id="KW-0732">Signal</keyword>
<dbReference type="Proteomes" id="UP001387293">
    <property type="component" value="Unassembled WGS sequence"/>
</dbReference>